<name>A0A239PUY7_9RHOB</name>
<dbReference type="GO" id="GO:0047372">
    <property type="term" value="F:monoacylglycerol lipase activity"/>
    <property type="evidence" value="ECO:0007669"/>
    <property type="project" value="TreeGrafter"/>
</dbReference>
<dbReference type="InterPro" id="IPR029058">
    <property type="entry name" value="AB_hydrolase_fold"/>
</dbReference>
<dbReference type="PANTHER" id="PTHR43798:SF33">
    <property type="entry name" value="HYDROLASE, PUTATIVE (AFU_ORTHOLOGUE AFUA_2G14860)-RELATED"/>
    <property type="match status" value="1"/>
</dbReference>
<evidence type="ECO:0000313" key="3">
    <source>
        <dbReference type="EMBL" id="SNT73742.1"/>
    </source>
</evidence>
<dbReference type="Gene3D" id="3.40.50.1820">
    <property type="entry name" value="alpha/beta hydrolase"/>
    <property type="match status" value="1"/>
</dbReference>
<dbReference type="PRINTS" id="PR00111">
    <property type="entry name" value="ABHYDROLASE"/>
</dbReference>
<feature type="chain" id="PRO_5013031900" evidence="1">
    <location>
        <begin position="23"/>
        <end position="295"/>
    </location>
</feature>
<evidence type="ECO:0000256" key="1">
    <source>
        <dbReference type="SAM" id="SignalP"/>
    </source>
</evidence>
<sequence>MHCQPGMSIAAVLAVLGSPVLAQDAGIPSQEGWVGAKQTVTLDSGLEVAYVEIGNSDEQPVLLLHGYTDNSRSWSLLAPYLGGRHLVAMDLRGHGNSGASDCCYGLDVLADDVNDFMGKIGLDKADVVGHSLGSMTAATLAAYYPERVDELVLVSTSAYMPEEATSWLWENVPAMTRPVDPESEFMMNWYWNPTPVDEDFLGRERAESAAASEATWMGVLRGLTLTDWSKMASQIKAPTLILWGDQDGFFGAESQAHMHDIMPDAKRITYEGHGHNMFWEIPEQVGSDITEFLND</sequence>
<dbReference type="AlphaFoldDB" id="A0A239PUY7"/>
<organism evidence="3 4">
    <name type="scientific">Paracoccus seriniphilus</name>
    <dbReference type="NCBI Taxonomy" id="184748"/>
    <lineage>
        <taxon>Bacteria</taxon>
        <taxon>Pseudomonadati</taxon>
        <taxon>Pseudomonadota</taxon>
        <taxon>Alphaproteobacteria</taxon>
        <taxon>Rhodobacterales</taxon>
        <taxon>Paracoccaceae</taxon>
        <taxon>Paracoccus</taxon>
    </lineage>
</organism>
<keyword evidence="4" id="KW-1185">Reference proteome</keyword>
<dbReference type="Proteomes" id="UP000198307">
    <property type="component" value="Unassembled WGS sequence"/>
</dbReference>
<feature type="signal peptide" evidence="1">
    <location>
        <begin position="1"/>
        <end position="22"/>
    </location>
</feature>
<dbReference type="InterPro" id="IPR050266">
    <property type="entry name" value="AB_hydrolase_sf"/>
</dbReference>
<dbReference type="SUPFAM" id="SSF53474">
    <property type="entry name" value="alpha/beta-Hydrolases"/>
    <property type="match status" value="1"/>
</dbReference>
<dbReference type="InterPro" id="IPR000073">
    <property type="entry name" value="AB_hydrolase_1"/>
</dbReference>
<evidence type="ECO:0000313" key="4">
    <source>
        <dbReference type="Proteomes" id="UP000198307"/>
    </source>
</evidence>
<accession>A0A239PUY7</accession>
<gene>
    <name evidence="3" type="ORF">SAMN05444959_105188</name>
</gene>
<dbReference type="EMBL" id="FZQB01000005">
    <property type="protein sequence ID" value="SNT73742.1"/>
    <property type="molecule type" value="Genomic_DNA"/>
</dbReference>
<reference evidence="3 4" key="1">
    <citation type="submission" date="2017-07" db="EMBL/GenBank/DDBJ databases">
        <authorList>
            <person name="Sun Z.S."/>
            <person name="Albrecht U."/>
            <person name="Echele G."/>
            <person name="Lee C.C."/>
        </authorList>
    </citation>
    <scope>NUCLEOTIDE SEQUENCE [LARGE SCALE GENOMIC DNA]</scope>
    <source>
        <strain evidence="3 4">DSM 14827</strain>
    </source>
</reference>
<dbReference type="Pfam" id="PF00561">
    <property type="entry name" value="Abhydrolase_1"/>
    <property type="match status" value="1"/>
</dbReference>
<dbReference type="GO" id="GO:0016020">
    <property type="term" value="C:membrane"/>
    <property type="evidence" value="ECO:0007669"/>
    <property type="project" value="TreeGrafter"/>
</dbReference>
<evidence type="ECO:0000259" key="2">
    <source>
        <dbReference type="Pfam" id="PF00561"/>
    </source>
</evidence>
<dbReference type="GO" id="GO:0046464">
    <property type="term" value="P:acylglycerol catabolic process"/>
    <property type="evidence" value="ECO:0007669"/>
    <property type="project" value="TreeGrafter"/>
</dbReference>
<keyword evidence="1" id="KW-0732">Signal</keyword>
<proteinExistence type="predicted"/>
<feature type="domain" description="AB hydrolase-1" evidence="2">
    <location>
        <begin position="60"/>
        <end position="280"/>
    </location>
</feature>
<dbReference type="PANTHER" id="PTHR43798">
    <property type="entry name" value="MONOACYLGLYCEROL LIPASE"/>
    <property type="match status" value="1"/>
</dbReference>
<protein>
    <submittedName>
        <fullName evidence="3">Pimeloyl-ACP methyl ester carboxylesterase</fullName>
    </submittedName>
</protein>
<dbReference type="OrthoDB" id="9808398at2"/>